<accession>A0A2A4J145</accession>
<evidence type="ECO:0000313" key="2">
    <source>
        <dbReference type="EMBL" id="PCG65456.1"/>
    </source>
</evidence>
<dbReference type="EMBL" id="NWSH01004138">
    <property type="protein sequence ID" value="PCG65456.1"/>
    <property type="molecule type" value="Genomic_DNA"/>
</dbReference>
<comment type="caution">
    <text evidence="2">The sequence shown here is derived from an EMBL/GenBank/DDBJ whole genome shotgun (WGS) entry which is preliminary data.</text>
</comment>
<proteinExistence type="predicted"/>
<organism evidence="2">
    <name type="scientific">Heliothis virescens</name>
    <name type="common">Tobacco budworm moth</name>
    <dbReference type="NCBI Taxonomy" id="7102"/>
    <lineage>
        <taxon>Eukaryota</taxon>
        <taxon>Metazoa</taxon>
        <taxon>Ecdysozoa</taxon>
        <taxon>Arthropoda</taxon>
        <taxon>Hexapoda</taxon>
        <taxon>Insecta</taxon>
        <taxon>Pterygota</taxon>
        <taxon>Neoptera</taxon>
        <taxon>Endopterygota</taxon>
        <taxon>Lepidoptera</taxon>
        <taxon>Glossata</taxon>
        <taxon>Ditrysia</taxon>
        <taxon>Noctuoidea</taxon>
        <taxon>Noctuidae</taxon>
        <taxon>Heliothinae</taxon>
        <taxon>Heliothis</taxon>
    </lineage>
</organism>
<dbReference type="AlphaFoldDB" id="A0A2A4J145"/>
<sequence length="166" mass="18934">MDKIFQIEPLEAFQNVSEKIITDLYYAGTPSVLNNLEDDVIAAAKQYLISVISECNFDLQLVKDVFNSKGWPEEKVKCLHGLIDRNKSDLLNAALNQYNSSYCETIVNFDWLVKLILGTSELKTLKYPLLQLVLSTLHKNGKQNNVIYDIHKDILLKMINALESIK</sequence>
<feature type="domain" description="COMM" evidence="1">
    <location>
        <begin position="106"/>
        <end position="165"/>
    </location>
</feature>
<reference evidence="2" key="1">
    <citation type="submission" date="2017-09" db="EMBL/GenBank/DDBJ databases">
        <title>Contemporary evolution of a Lepidopteran species, Heliothis virescens, in response to modern agricultural practices.</title>
        <authorList>
            <person name="Fritz M.L."/>
            <person name="Deyonke A.M."/>
            <person name="Papanicolaou A."/>
            <person name="Micinski S."/>
            <person name="Westbrook J."/>
            <person name="Gould F."/>
        </authorList>
    </citation>
    <scope>NUCLEOTIDE SEQUENCE [LARGE SCALE GENOMIC DNA]</scope>
    <source>
        <strain evidence="2">HvINT-</strain>
        <tissue evidence="2">Whole body</tissue>
    </source>
</reference>
<name>A0A2A4J145_HELVI</name>
<protein>
    <recommendedName>
        <fullName evidence="1">COMM domain-containing protein</fullName>
    </recommendedName>
</protein>
<evidence type="ECO:0000259" key="1">
    <source>
        <dbReference type="Pfam" id="PF07258"/>
    </source>
</evidence>
<gene>
    <name evidence="2" type="ORF">B5V51_9194</name>
</gene>
<dbReference type="Pfam" id="PF07258">
    <property type="entry name" value="COMM_domain"/>
    <property type="match status" value="1"/>
</dbReference>
<dbReference type="InterPro" id="IPR017920">
    <property type="entry name" value="COMM"/>
</dbReference>